<dbReference type="InterPro" id="IPR005467">
    <property type="entry name" value="His_kinase_dom"/>
</dbReference>
<evidence type="ECO:0000313" key="18">
    <source>
        <dbReference type="Proteomes" id="UP000051254"/>
    </source>
</evidence>
<evidence type="ECO:0000256" key="7">
    <source>
        <dbReference type="ARBA" id="ARBA00022692"/>
    </source>
</evidence>
<dbReference type="Gene3D" id="3.40.50.2300">
    <property type="match status" value="1"/>
</dbReference>
<dbReference type="SUPFAM" id="SSF52172">
    <property type="entry name" value="CheY-like"/>
    <property type="match status" value="1"/>
</dbReference>
<dbReference type="SUPFAM" id="SSF55785">
    <property type="entry name" value="PYP-like sensor domain (PAS domain)"/>
    <property type="match status" value="1"/>
</dbReference>
<dbReference type="GO" id="GO:0005886">
    <property type="term" value="C:plasma membrane"/>
    <property type="evidence" value="ECO:0007669"/>
    <property type="project" value="TreeGrafter"/>
</dbReference>
<dbReference type="Gene3D" id="1.20.1730.10">
    <property type="entry name" value="Sodium/glucose cotransporter"/>
    <property type="match status" value="1"/>
</dbReference>
<dbReference type="SUPFAM" id="SSF55874">
    <property type="entry name" value="ATPase domain of HSP90 chaperone/DNA topoisomerase II/histidine kinase"/>
    <property type="match status" value="1"/>
</dbReference>
<dbReference type="Pfam" id="PF02518">
    <property type="entry name" value="HATPase_c"/>
    <property type="match status" value="1"/>
</dbReference>
<dbReference type="PROSITE" id="PS50112">
    <property type="entry name" value="PAS"/>
    <property type="match status" value="1"/>
</dbReference>
<comment type="catalytic activity">
    <reaction evidence="1">
        <text>ATP + protein L-histidine = ADP + protein N-phospho-L-histidine.</text>
        <dbReference type="EC" id="2.7.13.3"/>
    </reaction>
</comment>
<reference evidence="17 18" key="1">
    <citation type="submission" date="2015-05" db="EMBL/GenBank/DDBJ databases">
        <title>Genome sequencing and analysis of members of genus Stenotrophomonas.</title>
        <authorList>
            <person name="Patil P.P."/>
            <person name="Midha S."/>
            <person name="Patil P.B."/>
        </authorList>
    </citation>
    <scope>NUCLEOTIDE SEQUENCE [LARGE SCALE GENOMIC DNA]</scope>
    <source>
        <strain evidence="17 18">DSM 17805</strain>
    </source>
</reference>
<evidence type="ECO:0000256" key="2">
    <source>
        <dbReference type="ARBA" id="ARBA00004141"/>
    </source>
</evidence>
<dbReference type="SUPFAM" id="SSF47384">
    <property type="entry name" value="Homodimeric domain of signal transducing histidine kinase"/>
    <property type="match status" value="1"/>
</dbReference>
<dbReference type="InterPro" id="IPR001789">
    <property type="entry name" value="Sig_transdc_resp-reg_receiver"/>
</dbReference>
<accession>A0A0R0BYA8</accession>
<keyword evidence="9 13" id="KW-1133">Transmembrane helix</keyword>
<dbReference type="GO" id="GO:0009927">
    <property type="term" value="F:histidine phosphotransfer kinase activity"/>
    <property type="evidence" value="ECO:0007669"/>
    <property type="project" value="TreeGrafter"/>
</dbReference>
<comment type="similarity">
    <text evidence="3">Belongs to the sodium:solute symporter (SSF) (TC 2.A.21) family.</text>
</comment>
<dbReference type="CDD" id="cd00156">
    <property type="entry name" value="REC"/>
    <property type="match status" value="1"/>
</dbReference>
<dbReference type="Pfam" id="PF00072">
    <property type="entry name" value="Response_reg"/>
    <property type="match status" value="1"/>
</dbReference>
<evidence type="ECO:0000313" key="17">
    <source>
        <dbReference type="EMBL" id="KRG58970.1"/>
    </source>
</evidence>
<feature type="domain" description="PAS" evidence="16">
    <location>
        <begin position="604"/>
        <end position="643"/>
    </location>
</feature>
<feature type="transmembrane region" description="Helical" evidence="13">
    <location>
        <begin position="431"/>
        <end position="449"/>
    </location>
</feature>
<proteinExistence type="inferred from homology"/>
<dbReference type="Pfam" id="PF00512">
    <property type="entry name" value="HisKA"/>
    <property type="match status" value="1"/>
</dbReference>
<dbReference type="SMART" id="SM00091">
    <property type="entry name" value="PAS"/>
    <property type="match status" value="1"/>
</dbReference>
<feature type="transmembrane region" description="Helical" evidence="13">
    <location>
        <begin position="37"/>
        <end position="57"/>
    </location>
</feature>
<evidence type="ECO:0000259" key="16">
    <source>
        <dbReference type="PROSITE" id="PS50112"/>
    </source>
</evidence>
<dbReference type="CDD" id="cd00130">
    <property type="entry name" value="PAS"/>
    <property type="match status" value="1"/>
</dbReference>
<comment type="caution">
    <text evidence="17">The sequence shown here is derived from an EMBL/GenBank/DDBJ whole genome shotgun (WGS) entry which is preliminary data.</text>
</comment>
<dbReference type="InterPro" id="IPR003594">
    <property type="entry name" value="HATPase_dom"/>
</dbReference>
<dbReference type="PROSITE" id="PS50109">
    <property type="entry name" value="HIS_KIN"/>
    <property type="match status" value="1"/>
</dbReference>
<dbReference type="GO" id="GO:0000155">
    <property type="term" value="F:phosphorelay sensor kinase activity"/>
    <property type="evidence" value="ECO:0007669"/>
    <property type="project" value="InterPro"/>
</dbReference>
<dbReference type="CDD" id="cd00082">
    <property type="entry name" value="HisKA"/>
    <property type="match status" value="1"/>
</dbReference>
<evidence type="ECO:0000256" key="13">
    <source>
        <dbReference type="SAM" id="Phobius"/>
    </source>
</evidence>
<dbReference type="InterPro" id="IPR035965">
    <property type="entry name" value="PAS-like_dom_sf"/>
</dbReference>
<feature type="transmembrane region" description="Helical" evidence="13">
    <location>
        <begin position="189"/>
        <end position="215"/>
    </location>
</feature>
<keyword evidence="10 13" id="KW-0472">Membrane</keyword>
<dbReference type="SMART" id="SM00387">
    <property type="entry name" value="HATPase_c"/>
    <property type="match status" value="1"/>
</dbReference>
<dbReference type="EMBL" id="LDJH01000008">
    <property type="protein sequence ID" value="KRG58970.1"/>
    <property type="molecule type" value="Genomic_DNA"/>
</dbReference>
<dbReference type="EC" id="2.7.13.3" evidence="4"/>
<feature type="transmembrane region" description="Helical" evidence="13">
    <location>
        <begin position="404"/>
        <end position="424"/>
    </location>
</feature>
<dbReference type="SMART" id="SM00448">
    <property type="entry name" value="REC"/>
    <property type="match status" value="1"/>
</dbReference>
<evidence type="ECO:0000256" key="1">
    <source>
        <dbReference type="ARBA" id="ARBA00000085"/>
    </source>
</evidence>
<evidence type="ECO:0000256" key="8">
    <source>
        <dbReference type="ARBA" id="ARBA00022777"/>
    </source>
</evidence>
<evidence type="ECO:0000256" key="6">
    <source>
        <dbReference type="ARBA" id="ARBA00022679"/>
    </source>
</evidence>
<evidence type="ECO:0000259" key="15">
    <source>
        <dbReference type="PROSITE" id="PS50110"/>
    </source>
</evidence>
<feature type="transmembrane region" description="Helical" evidence="13">
    <location>
        <begin position="63"/>
        <end position="81"/>
    </location>
</feature>
<keyword evidence="12" id="KW-0175">Coiled coil</keyword>
<feature type="transmembrane region" description="Helical" evidence="13">
    <location>
        <begin position="235"/>
        <end position="253"/>
    </location>
</feature>
<feature type="transmembrane region" description="Helical" evidence="13">
    <location>
        <begin position="319"/>
        <end position="352"/>
    </location>
</feature>
<dbReference type="InterPro" id="IPR011006">
    <property type="entry name" value="CheY-like_superfamily"/>
</dbReference>
<sequence>MLSLYTVAIAGFAWLLLMFAAAVYGERRPNALASHWHHVYALSLAVHCTSWTFYGTVTQAARHGWWIPPTLLGAIAFYLLASRFMGRLVTLARESNATSLADLIAARLGRDAWLAATVTAVAALGLIPYIALQLKAVAMSFSMITTRSVSAEPPPLLGDSALYVAGLMALFAILFGARRADVSEQNRGLVLAMAVESVFKLVAMLVLGLFVLWWLPRGMDTALPLQQASQVLPASGGFLPLLLLGALAMFLLPHQFHMAVVECRDDRGQRTARWLFPLYLLLMSLPILPLARAGSALLGNEVHSDMYTLALPFAAGQQGVALLAFLGGLSAATGMVVVSVLTLSLMIGNHWFAPGLLRGAWSRRDGGDRRHELLWLRRIVICLTMLMAWGYSRVIGQSDVLADIGAVSFSALATLLPVLGFALWRPQTPPRAAVIGVLAGFATWAWVLLLPNLQAGGMVPAAWLQSGPFGLAWLSPSGLFGLTGWTPLGRAVGASLFVGTLATLLALLWRRSAPSGGRRGMDAEVLRDAGRRFLRMHQVEQILEGAPRQGPVPLAMEVAMERELSAVLGSASARLLLDAARREQGELATVAAIVSEASADLRFNQQVLEAALNNMSQGISVIDREQRLVAWNRRYADLFGFPPALLQVGRPIADITAWALARMPARGEGPRATERRLAFMRAGTPHLSERVFPDGSIVEIRGNPMPGGGFVATFTDVTAFRRSESELKRSNELLEQRVSERTALLEAAKREAERASDAKSRFLAAVGHDLLQPLHAAHLFTDTLAQQSTTPEKLELIGQISGALDSTTDLLTGLFDMSRLEAGGLVPQPRHFALAEVLDPLAAQFAVLARANGLAFHYVRSAAWVHSDPQLLRRVLQNFLANAVRYTRSGGVLLGVRRSAGQLRLEVHDTGPGIALEQQQSIFEEFRRGEGAAGQGLGLGLAIAERIARLLELPLGLRSKPGVGTVFSVSVAAAARPVLPAPVQGTPGRGTGLAGVAVLVVDNDPQALAALAGLLRGWGCVVHEANGQAQAQAVLADNEVALWLFDYNLDDGDTGTALRQRLAASGEPRPTLILSADDSLATRREVLEQGLTLLHKPVRPLALKSVLDRLLAARQTTVY</sequence>
<protein>
    <recommendedName>
        <fullName evidence="4">histidine kinase</fullName>
        <ecNumber evidence="4">2.7.13.3</ecNumber>
    </recommendedName>
</protein>
<keyword evidence="6" id="KW-0808">Transferase</keyword>
<evidence type="ECO:0000256" key="11">
    <source>
        <dbReference type="PROSITE-ProRule" id="PRU00169"/>
    </source>
</evidence>
<dbReference type="Gene3D" id="3.30.450.20">
    <property type="entry name" value="PAS domain"/>
    <property type="match status" value="1"/>
</dbReference>
<feature type="transmembrane region" description="Helical" evidence="13">
    <location>
        <begin position="112"/>
        <end position="132"/>
    </location>
</feature>
<feature type="transmembrane region" description="Helical" evidence="13">
    <location>
        <begin position="373"/>
        <end position="392"/>
    </location>
</feature>
<feature type="transmembrane region" description="Helical" evidence="13">
    <location>
        <begin position="488"/>
        <end position="509"/>
    </location>
</feature>
<dbReference type="RefSeq" id="WP_057664831.1">
    <property type="nucleotide sequence ID" value="NZ_LDJH01000008.1"/>
</dbReference>
<dbReference type="PRINTS" id="PR00344">
    <property type="entry name" value="BCTRLSENSOR"/>
</dbReference>
<keyword evidence="7 13" id="KW-0812">Transmembrane</keyword>
<dbReference type="GO" id="GO:0022857">
    <property type="term" value="F:transmembrane transporter activity"/>
    <property type="evidence" value="ECO:0007669"/>
    <property type="project" value="InterPro"/>
</dbReference>
<dbReference type="STRING" id="266128.ABB25_05750"/>
<evidence type="ECO:0000256" key="12">
    <source>
        <dbReference type="SAM" id="Coils"/>
    </source>
</evidence>
<evidence type="ECO:0000256" key="5">
    <source>
        <dbReference type="ARBA" id="ARBA00022553"/>
    </source>
</evidence>
<evidence type="ECO:0000256" key="3">
    <source>
        <dbReference type="ARBA" id="ARBA00006434"/>
    </source>
</evidence>
<dbReference type="InterPro" id="IPR036097">
    <property type="entry name" value="HisK_dim/P_sf"/>
</dbReference>
<feature type="transmembrane region" description="Helical" evidence="13">
    <location>
        <begin position="6"/>
        <end position="25"/>
    </location>
</feature>
<feature type="domain" description="Histidine kinase" evidence="14">
    <location>
        <begin position="765"/>
        <end position="975"/>
    </location>
</feature>
<feature type="coiled-coil region" evidence="12">
    <location>
        <begin position="731"/>
        <end position="765"/>
    </location>
</feature>
<dbReference type="InterPro" id="IPR004358">
    <property type="entry name" value="Sig_transdc_His_kin-like_C"/>
</dbReference>
<dbReference type="PROSITE" id="PS50110">
    <property type="entry name" value="RESPONSE_REGULATORY"/>
    <property type="match status" value="1"/>
</dbReference>
<dbReference type="InterPro" id="IPR001734">
    <property type="entry name" value="Na/solute_symporter"/>
</dbReference>
<evidence type="ECO:0000256" key="4">
    <source>
        <dbReference type="ARBA" id="ARBA00012438"/>
    </source>
</evidence>
<dbReference type="CDD" id="cd00075">
    <property type="entry name" value="HATPase"/>
    <property type="match status" value="1"/>
</dbReference>
<feature type="modified residue" description="4-aspartylphosphate" evidence="11">
    <location>
        <position position="1046"/>
    </location>
</feature>
<dbReference type="OrthoDB" id="9764438at2"/>
<dbReference type="Pfam" id="PF12860">
    <property type="entry name" value="PAS_7"/>
    <property type="match status" value="1"/>
</dbReference>
<dbReference type="InterPro" id="IPR036890">
    <property type="entry name" value="HATPase_C_sf"/>
</dbReference>
<evidence type="ECO:0000259" key="14">
    <source>
        <dbReference type="PROSITE" id="PS50109"/>
    </source>
</evidence>
<dbReference type="PANTHER" id="PTHR43047:SF9">
    <property type="entry name" value="HISTIDINE KINASE"/>
    <property type="match status" value="1"/>
</dbReference>
<dbReference type="FunFam" id="3.30.565.10:FF:000049">
    <property type="entry name" value="Two-component sensor histidine kinase"/>
    <property type="match status" value="1"/>
</dbReference>
<dbReference type="Gene3D" id="3.30.565.10">
    <property type="entry name" value="Histidine kinase-like ATPase, C-terminal domain"/>
    <property type="match status" value="1"/>
</dbReference>
<dbReference type="SMART" id="SM00388">
    <property type="entry name" value="HisKA"/>
    <property type="match status" value="1"/>
</dbReference>
<feature type="transmembrane region" description="Helical" evidence="13">
    <location>
        <begin position="274"/>
        <end position="299"/>
    </location>
</feature>
<keyword evidence="18" id="KW-1185">Reference proteome</keyword>
<dbReference type="InterPro" id="IPR038377">
    <property type="entry name" value="Na/Glc_symporter_sf"/>
</dbReference>
<dbReference type="InterPro" id="IPR003661">
    <property type="entry name" value="HisK_dim/P_dom"/>
</dbReference>
<dbReference type="PANTHER" id="PTHR43047">
    <property type="entry name" value="TWO-COMPONENT HISTIDINE PROTEIN KINASE"/>
    <property type="match status" value="1"/>
</dbReference>
<organism evidence="17 18">
    <name type="scientific">Stenotrophomonas koreensis</name>
    <dbReference type="NCBI Taxonomy" id="266128"/>
    <lineage>
        <taxon>Bacteria</taxon>
        <taxon>Pseudomonadati</taxon>
        <taxon>Pseudomonadota</taxon>
        <taxon>Gammaproteobacteria</taxon>
        <taxon>Lysobacterales</taxon>
        <taxon>Lysobacteraceae</taxon>
        <taxon>Stenotrophomonas</taxon>
    </lineage>
</organism>
<feature type="domain" description="Response regulatory" evidence="15">
    <location>
        <begin position="997"/>
        <end position="1111"/>
    </location>
</feature>
<dbReference type="Proteomes" id="UP000051254">
    <property type="component" value="Unassembled WGS sequence"/>
</dbReference>
<comment type="subcellular location">
    <subcellularLocation>
        <location evidence="2">Membrane</location>
        <topology evidence="2">Multi-pass membrane protein</topology>
    </subcellularLocation>
</comment>
<keyword evidence="5 11" id="KW-0597">Phosphoprotein</keyword>
<dbReference type="AlphaFoldDB" id="A0A0R0BYA8"/>
<dbReference type="PATRIC" id="fig|266128.3.peg.2815"/>
<dbReference type="Gene3D" id="1.10.287.130">
    <property type="match status" value="1"/>
</dbReference>
<keyword evidence="8" id="KW-0418">Kinase</keyword>
<dbReference type="InterPro" id="IPR000014">
    <property type="entry name" value="PAS"/>
</dbReference>
<evidence type="ECO:0000256" key="9">
    <source>
        <dbReference type="ARBA" id="ARBA00022989"/>
    </source>
</evidence>
<dbReference type="PROSITE" id="PS50283">
    <property type="entry name" value="NA_SOLUT_SYMP_3"/>
    <property type="match status" value="1"/>
</dbReference>
<feature type="transmembrane region" description="Helical" evidence="13">
    <location>
        <begin position="160"/>
        <end position="177"/>
    </location>
</feature>
<evidence type="ECO:0000256" key="10">
    <source>
        <dbReference type="ARBA" id="ARBA00023136"/>
    </source>
</evidence>
<gene>
    <name evidence="17" type="ORF">ABB25_05750</name>
</gene>
<name>A0A0R0BYA8_9GAMM</name>